<dbReference type="PANTHER" id="PTHR45566">
    <property type="entry name" value="HTH-TYPE TRANSCRIPTIONAL REGULATOR YHJB-RELATED"/>
    <property type="match status" value="1"/>
</dbReference>
<feature type="domain" description="Response regulatory" evidence="5">
    <location>
        <begin position="18"/>
        <end position="135"/>
    </location>
</feature>
<accession>A0ABU5E2Z3</accession>
<dbReference type="RefSeq" id="WP_320502415.1">
    <property type="nucleotide sequence ID" value="NZ_JAXCLX010000003.1"/>
</dbReference>
<dbReference type="InterPro" id="IPR036388">
    <property type="entry name" value="WH-like_DNA-bd_sf"/>
</dbReference>
<dbReference type="PANTHER" id="PTHR45566:SF1">
    <property type="entry name" value="HTH-TYPE TRANSCRIPTIONAL REGULATOR YHJB-RELATED"/>
    <property type="match status" value="1"/>
</dbReference>
<dbReference type="Proteomes" id="UP001271769">
    <property type="component" value="Unassembled WGS sequence"/>
</dbReference>
<dbReference type="InterPro" id="IPR051015">
    <property type="entry name" value="EvgA-like"/>
</dbReference>
<dbReference type="InterPro" id="IPR001789">
    <property type="entry name" value="Sig_transdc_resp-reg_receiver"/>
</dbReference>
<proteinExistence type="predicted"/>
<dbReference type="PROSITE" id="PS50110">
    <property type="entry name" value="RESPONSE_REGULATORY"/>
    <property type="match status" value="1"/>
</dbReference>
<feature type="domain" description="HTH luxR-type" evidence="4">
    <location>
        <begin position="157"/>
        <end position="222"/>
    </location>
</feature>
<protein>
    <submittedName>
        <fullName evidence="6">Response regulator transcription factor</fullName>
    </submittedName>
</protein>
<dbReference type="Gene3D" id="1.10.10.10">
    <property type="entry name" value="Winged helix-like DNA-binding domain superfamily/Winged helix DNA-binding domain"/>
    <property type="match status" value="1"/>
</dbReference>
<name>A0ABU5E2Z3_9PROT</name>
<gene>
    <name evidence="6" type="ORF">SMD31_18535</name>
</gene>
<keyword evidence="7" id="KW-1185">Reference proteome</keyword>
<evidence type="ECO:0000259" key="5">
    <source>
        <dbReference type="PROSITE" id="PS50110"/>
    </source>
</evidence>
<dbReference type="SMART" id="SM00448">
    <property type="entry name" value="REC"/>
    <property type="match status" value="1"/>
</dbReference>
<dbReference type="InterPro" id="IPR016032">
    <property type="entry name" value="Sig_transdc_resp-reg_C-effctor"/>
</dbReference>
<evidence type="ECO:0000256" key="3">
    <source>
        <dbReference type="PROSITE-ProRule" id="PRU00169"/>
    </source>
</evidence>
<dbReference type="SMART" id="SM00421">
    <property type="entry name" value="HTH_LUXR"/>
    <property type="match status" value="1"/>
</dbReference>
<dbReference type="CDD" id="cd06170">
    <property type="entry name" value="LuxR_C_like"/>
    <property type="match status" value="1"/>
</dbReference>
<comment type="caution">
    <text evidence="6">The sequence shown here is derived from an EMBL/GenBank/DDBJ whole genome shotgun (WGS) entry which is preliminary data.</text>
</comment>
<dbReference type="Pfam" id="PF00072">
    <property type="entry name" value="Response_reg"/>
    <property type="match status" value="1"/>
</dbReference>
<sequence length="236" mass="24684">MAARDHGPESANEAASLAFVVADDHPMVRDALAAALKGAFAHAKIGFAGSLAETQAAIEAAPETDLVVLDLDMPGMLGLAGLSALRAQHPALPIAIVSATTNSAAMRQAIEMGAAGFIPKLAAADRFLDAVRMILAGAVALPEAARDDALASRDRDLAQRAAQLTPQQHRVLSLLAEGMPNKLIAYEMQISEPTVKAHVTEILRKLGVTSRTQAVILAQRLSLDPVTKPLPVGQEE</sequence>
<dbReference type="PROSITE" id="PS50043">
    <property type="entry name" value="HTH_LUXR_2"/>
    <property type="match status" value="1"/>
</dbReference>
<evidence type="ECO:0000313" key="6">
    <source>
        <dbReference type="EMBL" id="MDY0873945.1"/>
    </source>
</evidence>
<dbReference type="SUPFAM" id="SSF52172">
    <property type="entry name" value="CheY-like"/>
    <property type="match status" value="1"/>
</dbReference>
<dbReference type="SUPFAM" id="SSF46894">
    <property type="entry name" value="C-terminal effector domain of the bipartite response regulators"/>
    <property type="match status" value="1"/>
</dbReference>
<reference evidence="6 7" key="1">
    <citation type="journal article" date="2013" name="Antonie Van Leeuwenhoek">
        <title>Dongia rigui sp. nov., isolated from freshwater of a large wetland in Korea.</title>
        <authorList>
            <person name="Baik K.S."/>
            <person name="Hwang Y.M."/>
            <person name="Choi J.S."/>
            <person name="Kwon J."/>
            <person name="Seong C.N."/>
        </authorList>
    </citation>
    <scope>NUCLEOTIDE SEQUENCE [LARGE SCALE GENOMIC DNA]</scope>
    <source>
        <strain evidence="6 7">04SU4-P</strain>
    </source>
</reference>
<evidence type="ECO:0000313" key="7">
    <source>
        <dbReference type="Proteomes" id="UP001271769"/>
    </source>
</evidence>
<dbReference type="InterPro" id="IPR011006">
    <property type="entry name" value="CheY-like_superfamily"/>
</dbReference>
<dbReference type="CDD" id="cd17535">
    <property type="entry name" value="REC_NarL-like"/>
    <property type="match status" value="1"/>
</dbReference>
<keyword evidence="2" id="KW-0238">DNA-binding</keyword>
<evidence type="ECO:0000256" key="1">
    <source>
        <dbReference type="ARBA" id="ARBA00022553"/>
    </source>
</evidence>
<dbReference type="PRINTS" id="PR00038">
    <property type="entry name" value="HTHLUXR"/>
</dbReference>
<evidence type="ECO:0000256" key="2">
    <source>
        <dbReference type="ARBA" id="ARBA00023125"/>
    </source>
</evidence>
<organism evidence="6 7">
    <name type="scientific">Dongia rigui</name>
    <dbReference type="NCBI Taxonomy" id="940149"/>
    <lineage>
        <taxon>Bacteria</taxon>
        <taxon>Pseudomonadati</taxon>
        <taxon>Pseudomonadota</taxon>
        <taxon>Alphaproteobacteria</taxon>
        <taxon>Rhodospirillales</taxon>
        <taxon>Dongiaceae</taxon>
        <taxon>Dongia</taxon>
    </lineage>
</organism>
<feature type="modified residue" description="4-aspartylphosphate" evidence="3">
    <location>
        <position position="70"/>
    </location>
</feature>
<dbReference type="Pfam" id="PF00196">
    <property type="entry name" value="GerE"/>
    <property type="match status" value="1"/>
</dbReference>
<dbReference type="EMBL" id="JAXCLX010000003">
    <property type="protein sequence ID" value="MDY0873945.1"/>
    <property type="molecule type" value="Genomic_DNA"/>
</dbReference>
<dbReference type="InterPro" id="IPR000792">
    <property type="entry name" value="Tscrpt_reg_LuxR_C"/>
</dbReference>
<dbReference type="InterPro" id="IPR058245">
    <property type="entry name" value="NreC/VraR/RcsB-like_REC"/>
</dbReference>
<keyword evidence="1 3" id="KW-0597">Phosphoprotein</keyword>
<dbReference type="Gene3D" id="3.40.50.2300">
    <property type="match status" value="1"/>
</dbReference>
<evidence type="ECO:0000259" key="4">
    <source>
        <dbReference type="PROSITE" id="PS50043"/>
    </source>
</evidence>